<comment type="subcellular location">
    <subcellularLocation>
        <location evidence="1">Membrane</location>
        <topology evidence="1">Multi-pass membrane protein</topology>
    </subcellularLocation>
</comment>
<keyword evidence="4" id="KW-1133">Transmembrane helix</keyword>
<dbReference type="EMBL" id="FXAZ01000001">
    <property type="protein sequence ID" value="SMG28221.1"/>
    <property type="molecule type" value="Genomic_DNA"/>
</dbReference>
<name>A0A1X7JKV5_9BACL</name>
<evidence type="ECO:0000259" key="6">
    <source>
        <dbReference type="Pfam" id="PF02683"/>
    </source>
</evidence>
<dbReference type="GO" id="GO:0016020">
    <property type="term" value="C:membrane"/>
    <property type="evidence" value="ECO:0007669"/>
    <property type="project" value="UniProtKB-SubCell"/>
</dbReference>
<keyword evidence="8" id="KW-1185">Reference proteome</keyword>
<dbReference type="AlphaFoldDB" id="A0A1X7JKV5"/>
<dbReference type="Pfam" id="PF02683">
    <property type="entry name" value="DsbD_TM"/>
    <property type="match status" value="1"/>
</dbReference>
<evidence type="ECO:0000256" key="4">
    <source>
        <dbReference type="ARBA" id="ARBA00022989"/>
    </source>
</evidence>
<gene>
    <name evidence="7" type="ORF">SAMN06295960_1676</name>
</gene>
<proteinExistence type="inferred from homology"/>
<dbReference type="InterPro" id="IPR051790">
    <property type="entry name" value="Cytochrome_c-biogenesis_DsbD"/>
</dbReference>
<dbReference type="PANTHER" id="PTHR31272">
    <property type="entry name" value="CYTOCHROME C-TYPE BIOGENESIS PROTEIN HI_1454-RELATED"/>
    <property type="match status" value="1"/>
</dbReference>
<evidence type="ECO:0000313" key="8">
    <source>
        <dbReference type="Proteomes" id="UP000193834"/>
    </source>
</evidence>
<dbReference type="OrthoDB" id="9803065at2"/>
<sequence>MTVTVWIAFWAGMVSFISPCCLPLYPSYLSVITGMSVNELKNERTKREVRWKTISHTLFFILGFSAVFYTLGLSAGVFGSLLVQYRDVVRQIAALLIIFMGLFLLGIFQPQVLLKERKWQLAGKRGSYVGSFLFGVGFSAGWSPCIGPILGAILSLATQDPGSWFWLSTAYAAGFAIPFFILAFFIGSTRWLTKYSALLMKIGGVLMIVMGVLLFTDQLTKINIWLLQFTPDWLLNNT</sequence>
<evidence type="ECO:0000256" key="3">
    <source>
        <dbReference type="ARBA" id="ARBA00022692"/>
    </source>
</evidence>
<dbReference type="GO" id="GO:0017004">
    <property type="term" value="P:cytochrome complex assembly"/>
    <property type="evidence" value="ECO:0007669"/>
    <property type="project" value="InterPro"/>
</dbReference>
<dbReference type="STRING" id="1852522.SAMN06295960_1676"/>
<reference evidence="7 8" key="1">
    <citation type="submission" date="2017-04" db="EMBL/GenBank/DDBJ databases">
        <authorList>
            <person name="Afonso C.L."/>
            <person name="Miller P.J."/>
            <person name="Scott M.A."/>
            <person name="Spackman E."/>
            <person name="Goraichik I."/>
            <person name="Dimitrov K.M."/>
            <person name="Suarez D.L."/>
            <person name="Swayne D.E."/>
        </authorList>
    </citation>
    <scope>NUCLEOTIDE SEQUENCE [LARGE SCALE GENOMIC DNA]</scope>
    <source>
        <strain evidence="7 8">11</strain>
    </source>
</reference>
<accession>A0A1X7JKV5</accession>
<dbReference type="InterPro" id="IPR003834">
    <property type="entry name" value="Cyt_c_assmbl_TM_dom"/>
</dbReference>
<evidence type="ECO:0000256" key="5">
    <source>
        <dbReference type="ARBA" id="ARBA00023136"/>
    </source>
</evidence>
<evidence type="ECO:0000256" key="1">
    <source>
        <dbReference type="ARBA" id="ARBA00004141"/>
    </source>
</evidence>
<keyword evidence="3" id="KW-0812">Transmembrane</keyword>
<feature type="domain" description="Cytochrome C biogenesis protein transmembrane" evidence="6">
    <location>
        <begin position="2"/>
        <end position="215"/>
    </location>
</feature>
<comment type="similarity">
    <text evidence="2">Belongs to the DsbD family.</text>
</comment>
<dbReference type="RefSeq" id="WP_085493790.1">
    <property type="nucleotide sequence ID" value="NZ_FXAZ01000001.1"/>
</dbReference>
<dbReference type="Proteomes" id="UP000193834">
    <property type="component" value="Unassembled WGS sequence"/>
</dbReference>
<evidence type="ECO:0000256" key="2">
    <source>
        <dbReference type="ARBA" id="ARBA00006143"/>
    </source>
</evidence>
<organism evidence="7 8">
    <name type="scientific">Paenibacillus aquistagni</name>
    <dbReference type="NCBI Taxonomy" id="1852522"/>
    <lineage>
        <taxon>Bacteria</taxon>
        <taxon>Bacillati</taxon>
        <taxon>Bacillota</taxon>
        <taxon>Bacilli</taxon>
        <taxon>Bacillales</taxon>
        <taxon>Paenibacillaceae</taxon>
        <taxon>Paenibacillus</taxon>
    </lineage>
</organism>
<dbReference type="PANTHER" id="PTHR31272:SF4">
    <property type="entry name" value="CYTOCHROME C-TYPE BIOGENESIS PROTEIN HI_1454-RELATED"/>
    <property type="match status" value="1"/>
</dbReference>
<evidence type="ECO:0000313" key="7">
    <source>
        <dbReference type="EMBL" id="SMG28221.1"/>
    </source>
</evidence>
<keyword evidence="5" id="KW-0472">Membrane</keyword>
<protein>
    <submittedName>
        <fullName evidence="7">Cytochrome c-type biogenesis protein</fullName>
    </submittedName>
</protein>